<evidence type="ECO:0000256" key="1">
    <source>
        <dbReference type="ARBA" id="ARBA00001913"/>
    </source>
</evidence>
<evidence type="ECO:0000256" key="6">
    <source>
        <dbReference type="ARBA" id="ARBA00023315"/>
    </source>
</evidence>
<dbReference type="GO" id="GO:0005739">
    <property type="term" value="C:mitochondrion"/>
    <property type="evidence" value="ECO:0007669"/>
    <property type="project" value="TreeGrafter"/>
</dbReference>
<keyword evidence="6" id="KW-0012">Acyltransferase</keyword>
<evidence type="ECO:0000256" key="7">
    <source>
        <dbReference type="ARBA" id="ARBA00024222"/>
    </source>
</evidence>
<evidence type="ECO:0000256" key="8">
    <source>
        <dbReference type="PIRSR" id="PIRSR000459-1"/>
    </source>
</evidence>
<gene>
    <name evidence="11" type="ORF">AGOR_G00153560</name>
</gene>
<dbReference type="InterPro" id="IPR036238">
    <property type="entry name" value="Transglutaminase_C_sf"/>
</dbReference>
<dbReference type="InterPro" id="IPR013783">
    <property type="entry name" value="Ig-like_fold"/>
</dbReference>
<feature type="domain" description="Transglutaminase-like" evidence="10">
    <location>
        <begin position="266"/>
        <end position="358"/>
    </location>
</feature>
<dbReference type="InterPro" id="IPR014756">
    <property type="entry name" value="Ig_E-set"/>
</dbReference>
<dbReference type="SMART" id="SM00460">
    <property type="entry name" value="TGc"/>
    <property type="match status" value="1"/>
</dbReference>
<dbReference type="InterPro" id="IPR050779">
    <property type="entry name" value="Transglutaminase"/>
</dbReference>
<dbReference type="GO" id="GO:0003810">
    <property type="term" value="F:protein-glutamine gamma-glutamyltransferase activity"/>
    <property type="evidence" value="ECO:0007669"/>
    <property type="project" value="UniProtKB-EC"/>
</dbReference>
<evidence type="ECO:0000259" key="10">
    <source>
        <dbReference type="SMART" id="SM00460"/>
    </source>
</evidence>
<keyword evidence="4" id="KW-0479">Metal-binding</keyword>
<feature type="active site" evidence="8">
    <location>
        <position position="332"/>
    </location>
</feature>
<organism evidence="11 12">
    <name type="scientific">Albula goreensis</name>
    <dbReference type="NCBI Taxonomy" id="1534307"/>
    <lineage>
        <taxon>Eukaryota</taxon>
        <taxon>Metazoa</taxon>
        <taxon>Chordata</taxon>
        <taxon>Craniata</taxon>
        <taxon>Vertebrata</taxon>
        <taxon>Euteleostomi</taxon>
        <taxon>Actinopterygii</taxon>
        <taxon>Neopterygii</taxon>
        <taxon>Teleostei</taxon>
        <taxon>Albuliformes</taxon>
        <taxon>Albulidae</taxon>
        <taxon>Albula</taxon>
    </lineage>
</organism>
<dbReference type="InterPro" id="IPR038765">
    <property type="entry name" value="Papain-like_cys_pep_sf"/>
</dbReference>
<dbReference type="GO" id="GO:0007399">
    <property type="term" value="P:nervous system development"/>
    <property type="evidence" value="ECO:0007669"/>
    <property type="project" value="UniProtKB-ARBA"/>
</dbReference>
<dbReference type="Pfam" id="PF01841">
    <property type="entry name" value="Transglut_core"/>
    <property type="match status" value="1"/>
</dbReference>
<dbReference type="Proteomes" id="UP000829720">
    <property type="component" value="Unassembled WGS sequence"/>
</dbReference>
<evidence type="ECO:0000256" key="2">
    <source>
        <dbReference type="ARBA" id="ARBA00005968"/>
    </source>
</evidence>
<evidence type="ECO:0000256" key="9">
    <source>
        <dbReference type="SAM" id="MobiDB-lite"/>
    </source>
</evidence>
<evidence type="ECO:0000313" key="11">
    <source>
        <dbReference type="EMBL" id="KAI1890423.1"/>
    </source>
</evidence>
<proteinExistence type="inferred from homology"/>
<name>A0A8T3CYN3_9TELE</name>
<dbReference type="SUPFAM" id="SSF49309">
    <property type="entry name" value="Transglutaminase, two C-terminal domains"/>
    <property type="match status" value="2"/>
</dbReference>
<dbReference type="InterPro" id="IPR002931">
    <property type="entry name" value="Transglutaminase-like"/>
</dbReference>
<dbReference type="SUPFAM" id="SSF54001">
    <property type="entry name" value="Cysteine proteinases"/>
    <property type="match status" value="1"/>
</dbReference>
<dbReference type="EMBL" id="JAERUA010000014">
    <property type="protein sequence ID" value="KAI1890423.1"/>
    <property type="molecule type" value="Genomic_DNA"/>
</dbReference>
<accession>A0A8T3CYN3</accession>
<dbReference type="InterPro" id="IPR001102">
    <property type="entry name" value="Transglutaminase_N"/>
</dbReference>
<protein>
    <recommendedName>
        <fullName evidence="7">protein-glutamine gamma-glutamyltransferase</fullName>
        <ecNumber evidence="7">2.3.2.13</ecNumber>
    </recommendedName>
</protein>
<dbReference type="Gene3D" id="3.90.260.10">
    <property type="entry name" value="Transglutaminase-like"/>
    <property type="match status" value="1"/>
</dbReference>
<comment type="similarity">
    <text evidence="2">Belongs to the transglutaminase superfamily. Transglutaminase family.</text>
</comment>
<dbReference type="OrthoDB" id="437511at2759"/>
<dbReference type="SUPFAM" id="SSF81296">
    <property type="entry name" value="E set domains"/>
    <property type="match status" value="1"/>
</dbReference>
<evidence type="ECO:0000256" key="3">
    <source>
        <dbReference type="ARBA" id="ARBA00022679"/>
    </source>
</evidence>
<evidence type="ECO:0000256" key="5">
    <source>
        <dbReference type="ARBA" id="ARBA00022837"/>
    </source>
</evidence>
<dbReference type="EC" id="2.3.2.13" evidence="7"/>
<dbReference type="InterPro" id="IPR036985">
    <property type="entry name" value="Transglutaminase-like_sf"/>
</dbReference>
<dbReference type="GO" id="GO:0046872">
    <property type="term" value="F:metal ion binding"/>
    <property type="evidence" value="ECO:0007669"/>
    <property type="project" value="UniProtKB-KW"/>
</dbReference>
<dbReference type="Pfam" id="PF00868">
    <property type="entry name" value="Transglut_N"/>
    <property type="match status" value="1"/>
</dbReference>
<evidence type="ECO:0000256" key="4">
    <source>
        <dbReference type="ARBA" id="ARBA00022723"/>
    </source>
</evidence>
<dbReference type="InterPro" id="IPR023608">
    <property type="entry name" value="Transglutaminase_animal"/>
</dbReference>
<reference evidence="11" key="1">
    <citation type="submission" date="2021-01" db="EMBL/GenBank/DDBJ databases">
        <authorList>
            <person name="Zahm M."/>
            <person name="Roques C."/>
            <person name="Cabau C."/>
            <person name="Klopp C."/>
            <person name="Donnadieu C."/>
            <person name="Jouanno E."/>
            <person name="Lampietro C."/>
            <person name="Louis A."/>
            <person name="Herpin A."/>
            <person name="Echchiki A."/>
            <person name="Berthelot C."/>
            <person name="Parey E."/>
            <person name="Roest-Crollius H."/>
            <person name="Braasch I."/>
            <person name="Postlethwait J."/>
            <person name="Bobe J."/>
            <person name="Montfort J."/>
            <person name="Bouchez O."/>
            <person name="Begum T."/>
            <person name="Mejri S."/>
            <person name="Adams A."/>
            <person name="Chen W.-J."/>
            <person name="Guiguen Y."/>
        </authorList>
    </citation>
    <scope>NUCLEOTIDE SEQUENCE</scope>
    <source>
        <tissue evidence="11">Blood</tissue>
    </source>
</reference>
<comment type="caution">
    <text evidence="11">The sequence shown here is derived from an EMBL/GenBank/DDBJ whole genome shotgun (WGS) entry which is preliminary data.</text>
</comment>
<evidence type="ECO:0000313" key="12">
    <source>
        <dbReference type="Proteomes" id="UP000829720"/>
    </source>
</evidence>
<comment type="cofactor">
    <cofactor evidence="1">
        <name>Ca(2+)</name>
        <dbReference type="ChEBI" id="CHEBI:29108"/>
    </cofactor>
</comment>
<dbReference type="AlphaFoldDB" id="A0A8T3CYN3"/>
<keyword evidence="12" id="KW-1185">Reference proteome</keyword>
<feature type="active site" evidence="8">
    <location>
        <position position="355"/>
    </location>
</feature>
<dbReference type="PANTHER" id="PTHR11590">
    <property type="entry name" value="PROTEIN-GLUTAMINE GAMMA-GLUTAMYLTRANSFERASE"/>
    <property type="match status" value="1"/>
</dbReference>
<feature type="active site" evidence="8">
    <location>
        <position position="274"/>
    </location>
</feature>
<keyword evidence="5" id="KW-0106">Calcium</keyword>
<feature type="region of interest" description="Disordered" evidence="9">
    <location>
        <begin position="481"/>
        <end position="504"/>
    </location>
</feature>
<sequence length="726" mass="81809">MEDLTLRYVNLELSANQVSHETQGLSSKHLVVRRGKPFKITLLFKGRPFSPAKDCLIFKVLLGDLYVEFPATYAKSQSESQWSAEILPGNSAHSESVTVHVLPPPRSPVGIYDLQLFVLAQPSHRSYRIGEFVLLCNPWCPADSVYVHNEELREECVKNDCGFLYMGTAKNVERRPWEFGQYEEGILEICLNLLQVSPQHKKDWKMDYLCRSDPVYLSRVVCAMINCQDDKGILQGNWTGDFQNGVNPAHWTGSADILKQWAKSNFNPVCYGQCWVFAAVMCTVMRVLGIPCRVITNFNSAHDTNGNLVIEEYYDEMGKKLNKSKDSIWNFHVWVECWMARPDLASGFDGWQVLDPTPQERSGGVYCCGPSPVRGIRERRLDLIYDIPFVYAEVNADVHTVIVRNGQALARTVDTERVGAIICTKSLGSDLPQNVTEAYKNPKATAQHFNFPKVLHKNSNSQAKAYNSSPQDAFRQCNILHSAPGLGSSPERTTRRPRSRRSDYGVHQGLEVSLSLDKAPVAGETISFSVTVANKDNAPKIQREYLNAQAKEYNSSPLETFWEYNNLFHLASYEVKTITHQIHHSQYEEMLLGDGLVNLAVVIEDQNSHERILATEEFNITNPEISIQITNDDDDDDIVVNEEHTARFVFRNPYHVTMNGVLTVKGAGLLKGSVQVNVNLQPGETMEKTITFSPKMAGTKMLHANLVFKNSPIVIRGFRTILVKEA</sequence>
<dbReference type="PANTHER" id="PTHR11590:SF80">
    <property type="entry name" value="TRANSGLUTAMINASE 5,-LIKE"/>
    <property type="match status" value="1"/>
</dbReference>
<dbReference type="PIRSF" id="PIRSF000459">
    <property type="entry name" value="TGM_EBP42"/>
    <property type="match status" value="1"/>
</dbReference>
<dbReference type="FunFam" id="3.90.260.10:FF:000001">
    <property type="entry name" value="Protein-glutamine gamma-glutamyltransferase 2"/>
    <property type="match status" value="1"/>
</dbReference>
<dbReference type="Gene3D" id="2.60.40.10">
    <property type="entry name" value="Immunoglobulins"/>
    <property type="match status" value="3"/>
</dbReference>
<keyword evidence="3" id="KW-0808">Transferase</keyword>